<protein>
    <submittedName>
        <fullName evidence="2">M61 family metallopeptidase</fullName>
    </submittedName>
</protein>
<dbReference type="Pfam" id="PF17899">
    <property type="entry name" value="Peptidase_M61_N"/>
    <property type="match status" value="1"/>
</dbReference>
<name>A0A975GWQ7_9CAUL</name>
<dbReference type="RefSeq" id="WP_207932200.1">
    <property type="nucleotide sequence ID" value="NZ_CP062222.1"/>
</dbReference>
<dbReference type="Pfam" id="PF05299">
    <property type="entry name" value="Peptidase_M61"/>
    <property type="match status" value="1"/>
</dbReference>
<accession>A0A975GWQ7</accession>
<dbReference type="PIRSF" id="PIRSF016493">
    <property type="entry name" value="Glycyl_aminpptds"/>
    <property type="match status" value="1"/>
</dbReference>
<dbReference type="InterPro" id="IPR036034">
    <property type="entry name" value="PDZ_sf"/>
</dbReference>
<feature type="domain" description="PDZ" evidence="1">
    <location>
        <begin position="516"/>
        <end position="593"/>
    </location>
</feature>
<dbReference type="InterPro" id="IPR024191">
    <property type="entry name" value="Peptidase_M61"/>
</dbReference>
<evidence type="ECO:0000313" key="2">
    <source>
        <dbReference type="EMBL" id="QTC92921.1"/>
    </source>
</evidence>
<evidence type="ECO:0000313" key="3">
    <source>
        <dbReference type="Proteomes" id="UP000663918"/>
    </source>
</evidence>
<dbReference type="AlphaFoldDB" id="A0A975GWQ7"/>
<proteinExistence type="predicted"/>
<dbReference type="Gene3D" id="2.60.40.3650">
    <property type="match status" value="1"/>
</dbReference>
<dbReference type="Gene3D" id="2.30.42.10">
    <property type="match status" value="1"/>
</dbReference>
<dbReference type="Gene3D" id="1.10.390.10">
    <property type="entry name" value="Neutral Protease Domain 2"/>
    <property type="match status" value="1"/>
</dbReference>
<dbReference type="InterPro" id="IPR007963">
    <property type="entry name" value="Peptidase_M61_catalytic"/>
</dbReference>
<organism evidence="2 3">
    <name type="scientific">Brevundimonas goettingensis</name>
    <dbReference type="NCBI Taxonomy" id="2774190"/>
    <lineage>
        <taxon>Bacteria</taxon>
        <taxon>Pseudomonadati</taxon>
        <taxon>Pseudomonadota</taxon>
        <taxon>Alphaproteobacteria</taxon>
        <taxon>Caulobacterales</taxon>
        <taxon>Caulobacteraceae</taxon>
        <taxon>Brevundimonas</taxon>
    </lineage>
</organism>
<dbReference type="EMBL" id="CP062222">
    <property type="protein sequence ID" value="QTC92921.1"/>
    <property type="molecule type" value="Genomic_DNA"/>
</dbReference>
<sequence length="630" mass="69627">MAQTAAPDATPYTTMAPIPVVVDKPWPGVVKLDVDATDLNRRIYSVHETIPVEGAGPLTLFFPAWLPGDHGPDGPITQLAGLIITANGQRIEWTRDPVESFAFHVVVPEGVTEISADFQHLSPTAGAQGRVTMTAEMLNAQWEKMLLYPAGRWHHNITTQTSVKLPTGWSFGTALETASTAKIEGGDVTTFKPVTLDVLIDSPLMAGSHYRQIDLDPGGRSPVKLDIFADAASNIAPTDAQIAILRALVTQADRLYGARHFDHYNFLMAMTDRLGGIGLEHHRSSEDSVDPEFFTDWDNQFGDRDLLAHEYTHSWNGKWRRPAGQYVPNYNTPLQNELLWVYEGQTQFWGKVLAARSGLMTRDQALDALAIDAATYDNRVGRSWRAMQDTVNDPIISMRRPKGWLSEQRDEDYYVEGQLIWLDADTLIREKTNGRKGLDDFAKAFFGTHDGEYNEAPYTFDDVVAALNGVVENDWATFLRTRLDGHGPGAPLDGLARGGYRLVYTDTKSPWQKTLEGGLKRNNFMYSIGLQTNGENGISAVQWDGPAFKAGLAIGMSIVAVNGEAASASNLTEAIKAAKDTTTPIELIVKDGDHYRTVSLDYHGGLRYPHLERIPGTPDRLSELYAARTR</sequence>
<dbReference type="InterPro" id="IPR001478">
    <property type="entry name" value="PDZ"/>
</dbReference>
<dbReference type="PROSITE" id="PS50106">
    <property type="entry name" value="PDZ"/>
    <property type="match status" value="1"/>
</dbReference>
<gene>
    <name evidence="2" type="ORF">IFJ75_08795</name>
</gene>
<dbReference type="Proteomes" id="UP000663918">
    <property type="component" value="Chromosome"/>
</dbReference>
<dbReference type="SUPFAM" id="SSF50156">
    <property type="entry name" value="PDZ domain-like"/>
    <property type="match status" value="1"/>
</dbReference>
<dbReference type="InterPro" id="IPR027268">
    <property type="entry name" value="Peptidase_M4/M1_CTD_sf"/>
</dbReference>
<evidence type="ECO:0000259" key="1">
    <source>
        <dbReference type="PROSITE" id="PS50106"/>
    </source>
</evidence>
<dbReference type="InterPro" id="IPR040756">
    <property type="entry name" value="Peptidase_M61_N"/>
</dbReference>
<dbReference type="KEGG" id="bgoe:IFJ75_08795"/>
<reference evidence="2" key="1">
    <citation type="submission" date="2020-09" db="EMBL/GenBank/DDBJ databases">
        <title>Brevundimonas sp. LVF2 isolated from a puddle in Goettingen, Germany.</title>
        <authorList>
            <person name="Friedrich I."/>
            <person name="Klassen A."/>
            <person name="Hannes N."/>
            <person name="Schneider D."/>
            <person name="Hertel R."/>
            <person name="Daniel R."/>
        </authorList>
    </citation>
    <scope>NUCLEOTIDE SEQUENCE</scope>
    <source>
        <strain evidence="2">LVF2</strain>
    </source>
</reference>
<keyword evidence="3" id="KW-1185">Reference proteome</keyword>